<dbReference type="Proteomes" id="UP000694701">
    <property type="component" value="Unplaced"/>
</dbReference>
<evidence type="ECO:0000256" key="2">
    <source>
        <dbReference type="SAM" id="SignalP"/>
    </source>
</evidence>
<evidence type="ECO:0000313" key="3">
    <source>
        <dbReference type="Ensembl" id="ENSCCRP00020022337.1"/>
    </source>
</evidence>
<organism evidence="3 4">
    <name type="scientific">Cyprinus carpio</name>
    <name type="common">Common carp</name>
    <dbReference type="NCBI Taxonomy" id="7962"/>
    <lineage>
        <taxon>Eukaryota</taxon>
        <taxon>Metazoa</taxon>
        <taxon>Chordata</taxon>
        <taxon>Craniata</taxon>
        <taxon>Vertebrata</taxon>
        <taxon>Euteleostomi</taxon>
        <taxon>Actinopterygii</taxon>
        <taxon>Neopterygii</taxon>
        <taxon>Teleostei</taxon>
        <taxon>Ostariophysi</taxon>
        <taxon>Cypriniformes</taxon>
        <taxon>Cyprinidae</taxon>
        <taxon>Cyprininae</taxon>
        <taxon>Cyprinus</taxon>
    </lineage>
</organism>
<accession>A0A8C2H7B3</accession>
<dbReference type="InterPro" id="IPR026134">
    <property type="entry name" value="MDFI/MDFIC"/>
</dbReference>
<evidence type="ECO:0000256" key="1">
    <source>
        <dbReference type="ARBA" id="ARBA00025778"/>
    </source>
</evidence>
<comment type="similarity">
    <text evidence="1">Belongs to the MDFI family.</text>
</comment>
<feature type="chain" id="PRO_5034249227" description="MyoD family inhibitor domain containing 2" evidence="2">
    <location>
        <begin position="19"/>
        <end position="183"/>
    </location>
</feature>
<protein>
    <recommendedName>
        <fullName evidence="5">MyoD family inhibitor domain containing 2</fullName>
    </recommendedName>
</protein>
<reference evidence="3" key="1">
    <citation type="submission" date="2025-08" db="UniProtKB">
        <authorList>
            <consortium name="Ensembl"/>
        </authorList>
    </citation>
    <scope>IDENTIFICATION</scope>
</reference>
<evidence type="ECO:0008006" key="5">
    <source>
        <dbReference type="Google" id="ProtNLM"/>
    </source>
</evidence>
<sequence length="183" mass="20065">MNMIFFSSMSCFSMSVCCNNCSHVHLWLCFACRMSKAVVSGVRRLSTISEQDVDAEAEPVSLVSSGDSEWAGSSASLCSRGKPSTFTSSESYQPDAADDCASLLLACLYCRFCDVMAMLPDACERAFGRCFPSYKYYSTSDEPATGKDCCSCKVDFDCGFMNSCHEASELIELAMEISEVCYR</sequence>
<dbReference type="Pfam" id="PF15316">
    <property type="entry name" value="MDFI"/>
    <property type="match status" value="1"/>
</dbReference>
<name>A0A8C2H7B3_CYPCA</name>
<keyword evidence="2" id="KW-0732">Signal</keyword>
<dbReference type="PANTHER" id="PTHR15304">
    <property type="entry name" value="MYOD FAMILY INHIBITOR"/>
    <property type="match status" value="1"/>
</dbReference>
<dbReference type="AlphaFoldDB" id="A0A8C2H7B3"/>
<proteinExistence type="inferred from homology"/>
<feature type="signal peptide" evidence="2">
    <location>
        <begin position="1"/>
        <end position="18"/>
    </location>
</feature>
<dbReference type="PANTHER" id="PTHR15304:SF2">
    <property type="entry name" value="MYOD FAMILY INHIBITOR DOMAIN-CONTAINING PROTEIN 2"/>
    <property type="match status" value="1"/>
</dbReference>
<dbReference type="GO" id="GO:0010468">
    <property type="term" value="P:regulation of gene expression"/>
    <property type="evidence" value="ECO:0007669"/>
    <property type="project" value="UniProtKB-ARBA"/>
</dbReference>
<evidence type="ECO:0000313" key="4">
    <source>
        <dbReference type="Proteomes" id="UP000694701"/>
    </source>
</evidence>
<dbReference type="Ensembl" id="ENSCCRT00020024547.1">
    <property type="protein sequence ID" value="ENSCCRP00020022337.1"/>
    <property type="gene ID" value="ENSCCRG00020010448.1"/>
</dbReference>